<gene>
    <name evidence="2" type="ORF">HD556DRAFT_1483718</name>
</gene>
<dbReference type="GeneID" id="64602432"/>
<accession>A0A9P7DV16</accession>
<dbReference type="AlphaFoldDB" id="A0A9P7DV16"/>
<proteinExistence type="predicted"/>
<dbReference type="EMBL" id="JABBWE010000004">
    <property type="protein sequence ID" value="KAG1803683.1"/>
    <property type="molecule type" value="Genomic_DNA"/>
</dbReference>
<reference evidence="2" key="1">
    <citation type="journal article" date="2020" name="New Phytol.">
        <title>Comparative genomics reveals dynamic genome evolution in host specialist ectomycorrhizal fungi.</title>
        <authorList>
            <person name="Lofgren L.A."/>
            <person name="Nguyen N.H."/>
            <person name="Vilgalys R."/>
            <person name="Ruytinx J."/>
            <person name="Liao H.L."/>
            <person name="Branco S."/>
            <person name="Kuo A."/>
            <person name="LaButti K."/>
            <person name="Lipzen A."/>
            <person name="Andreopoulos W."/>
            <person name="Pangilinan J."/>
            <person name="Riley R."/>
            <person name="Hundley H."/>
            <person name="Na H."/>
            <person name="Barry K."/>
            <person name="Grigoriev I.V."/>
            <person name="Stajich J.E."/>
            <person name="Kennedy P.G."/>
        </authorList>
    </citation>
    <scope>NUCLEOTIDE SEQUENCE</scope>
    <source>
        <strain evidence="2">S12</strain>
    </source>
</reference>
<comment type="caution">
    <text evidence="2">The sequence shown here is derived from an EMBL/GenBank/DDBJ whole genome shotgun (WGS) entry which is preliminary data.</text>
</comment>
<dbReference type="OrthoDB" id="3204463at2759"/>
<feature type="region of interest" description="Disordered" evidence="1">
    <location>
        <begin position="65"/>
        <end position="93"/>
    </location>
</feature>
<feature type="compositionally biased region" description="Polar residues" evidence="1">
    <location>
        <begin position="166"/>
        <end position="191"/>
    </location>
</feature>
<evidence type="ECO:0000256" key="1">
    <source>
        <dbReference type="SAM" id="MobiDB-lite"/>
    </source>
</evidence>
<protein>
    <submittedName>
        <fullName evidence="2">Uncharacterized protein</fullName>
    </submittedName>
</protein>
<dbReference type="Proteomes" id="UP000719766">
    <property type="component" value="Unassembled WGS sequence"/>
</dbReference>
<dbReference type="RefSeq" id="XP_041166029.1">
    <property type="nucleotide sequence ID" value="XM_041308668.1"/>
</dbReference>
<evidence type="ECO:0000313" key="3">
    <source>
        <dbReference type="Proteomes" id="UP000719766"/>
    </source>
</evidence>
<name>A0A9P7DV16_9AGAM</name>
<feature type="region of interest" description="Disordered" evidence="1">
    <location>
        <begin position="149"/>
        <end position="205"/>
    </location>
</feature>
<sequence>MPSIIAPSPRRVAHALFQDALQSPSPETRQSHVPSTVISEILPSRMLLSPPRLLSPITLNEPRVLSRKSKSPMPCGAAVRRGSTRNTRSMNKRRRFPPRIESPLDVYSRVPMFDRLPWISAMEYPPRFDLCDTADLSLLPALGAEEPTFSDAIPASGPVRRRKSSLRSNPLGNNSEPESPSRQNFPFQSPNCDRERLKTPPPRIPFDPTQVTFYNLMPVFPHGAANSLS</sequence>
<evidence type="ECO:0000313" key="2">
    <source>
        <dbReference type="EMBL" id="KAG1803683.1"/>
    </source>
</evidence>
<organism evidence="2 3">
    <name type="scientific">Suillus plorans</name>
    <dbReference type="NCBI Taxonomy" id="116603"/>
    <lineage>
        <taxon>Eukaryota</taxon>
        <taxon>Fungi</taxon>
        <taxon>Dikarya</taxon>
        <taxon>Basidiomycota</taxon>
        <taxon>Agaricomycotina</taxon>
        <taxon>Agaricomycetes</taxon>
        <taxon>Agaricomycetidae</taxon>
        <taxon>Boletales</taxon>
        <taxon>Suillineae</taxon>
        <taxon>Suillaceae</taxon>
        <taxon>Suillus</taxon>
    </lineage>
</organism>
<keyword evidence="3" id="KW-1185">Reference proteome</keyword>